<dbReference type="RefSeq" id="WP_160203147.1">
    <property type="nucleotide sequence ID" value="NZ_QXWK01000039.1"/>
</dbReference>
<evidence type="ECO:0000259" key="5">
    <source>
        <dbReference type="Pfam" id="PF12850"/>
    </source>
</evidence>
<dbReference type="Pfam" id="PF12850">
    <property type="entry name" value="Metallophos_2"/>
    <property type="match status" value="1"/>
</dbReference>
<keyword evidence="7" id="KW-1185">Reference proteome</keyword>
<name>A0A845QQ89_9FIRM</name>
<comment type="similarity">
    <text evidence="1 4">Belongs to the metallophosphoesterase superfamily. YfcE family.</text>
</comment>
<dbReference type="PROSITE" id="PS01269">
    <property type="entry name" value="UPF0025"/>
    <property type="match status" value="1"/>
</dbReference>
<dbReference type="PANTHER" id="PTHR11124">
    <property type="entry name" value="VACUOLAR SORTING PROTEIN VPS29"/>
    <property type="match status" value="1"/>
</dbReference>
<keyword evidence="2 4" id="KW-0479">Metal-binding</keyword>
<evidence type="ECO:0000256" key="3">
    <source>
        <dbReference type="ARBA" id="ARBA00022801"/>
    </source>
</evidence>
<dbReference type="InterPro" id="IPR020935">
    <property type="entry name" value="PdiEstase_YfcE_CS"/>
</dbReference>
<evidence type="ECO:0000256" key="1">
    <source>
        <dbReference type="ARBA" id="ARBA00008950"/>
    </source>
</evidence>
<dbReference type="InterPro" id="IPR024654">
    <property type="entry name" value="Calcineurin-like_PHP_lpxH"/>
</dbReference>
<accession>A0A845QQ89</accession>
<evidence type="ECO:0000256" key="2">
    <source>
        <dbReference type="ARBA" id="ARBA00022723"/>
    </source>
</evidence>
<dbReference type="Gene3D" id="3.60.21.10">
    <property type="match status" value="1"/>
</dbReference>
<dbReference type="EMBL" id="QXWK01000039">
    <property type="protein sequence ID" value="NBH62863.1"/>
    <property type="molecule type" value="Genomic_DNA"/>
</dbReference>
<comment type="caution">
    <text evidence="6">The sequence shown here is derived from an EMBL/GenBank/DDBJ whole genome shotgun (WGS) entry which is preliminary data.</text>
</comment>
<reference evidence="6 7" key="1">
    <citation type="submission" date="2018-08" db="EMBL/GenBank/DDBJ databases">
        <title>Murine metabolic-syndrome-specific gut microbial biobank.</title>
        <authorList>
            <person name="Liu C."/>
        </authorList>
    </citation>
    <scope>NUCLEOTIDE SEQUENCE [LARGE SCALE GENOMIC DNA]</scope>
    <source>
        <strain evidence="6 7">28</strain>
    </source>
</reference>
<proteinExistence type="inferred from homology"/>
<evidence type="ECO:0000313" key="6">
    <source>
        <dbReference type="EMBL" id="NBH62863.1"/>
    </source>
</evidence>
<sequence length="159" mass="17759">MPTKIGVISDTHGLLRPKVCAALSVCDMIIHGGDINKPEIIEELERIAPLYVVRGNNDKEWAEHLPASLTFTIEDCKFFLIHNKKEVLGKPEALAGIDVVIYGHSHKYAQDMIDGRLWLNPGSCGKRRFDQAITFAIMDVDGKDINVEKITISHNNPIK</sequence>
<dbReference type="GO" id="GO:0016787">
    <property type="term" value="F:hydrolase activity"/>
    <property type="evidence" value="ECO:0007669"/>
    <property type="project" value="UniProtKB-UniRule"/>
</dbReference>
<gene>
    <name evidence="6" type="ORF">D0435_14555</name>
</gene>
<comment type="cofactor">
    <cofactor evidence="4">
        <name>a divalent metal cation</name>
        <dbReference type="ChEBI" id="CHEBI:60240"/>
    </cofactor>
</comment>
<dbReference type="NCBIfam" id="TIGR00040">
    <property type="entry name" value="yfcE"/>
    <property type="match status" value="1"/>
</dbReference>
<dbReference type="AlphaFoldDB" id="A0A845QQ89"/>
<dbReference type="EC" id="3.1.4.-" evidence="4"/>
<dbReference type="SUPFAM" id="SSF56300">
    <property type="entry name" value="Metallo-dependent phosphatases"/>
    <property type="match status" value="1"/>
</dbReference>
<evidence type="ECO:0000313" key="7">
    <source>
        <dbReference type="Proteomes" id="UP000446866"/>
    </source>
</evidence>
<feature type="domain" description="Calcineurin-like phosphoesterase" evidence="5">
    <location>
        <begin position="4"/>
        <end position="142"/>
    </location>
</feature>
<organism evidence="6 7">
    <name type="scientific">Anaerotruncus colihominis</name>
    <dbReference type="NCBI Taxonomy" id="169435"/>
    <lineage>
        <taxon>Bacteria</taxon>
        <taxon>Bacillati</taxon>
        <taxon>Bacillota</taxon>
        <taxon>Clostridia</taxon>
        <taxon>Eubacteriales</taxon>
        <taxon>Oscillospiraceae</taxon>
        <taxon>Anaerotruncus</taxon>
    </lineage>
</organism>
<keyword evidence="3" id="KW-0378">Hydrolase</keyword>
<dbReference type="InterPro" id="IPR029052">
    <property type="entry name" value="Metallo-depent_PP-like"/>
</dbReference>
<dbReference type="GO" id="GO:0046872">
    <property type="term" value="F:metal ion binding"/>
    <property type="evidence" value="ECO:0007669"/>
    <property type="project" value="UniProtKB-KW"/>
</dbReference>
<dbReference type="Proteomes" id="UP000446866">
    <property type="component" value="Unassembled WGS sequence"/>
</dbReference>
<evidence type="ECO:0000256" key="4">
    <source>
        <dbReference type="RuleBase" id="RU362039"/>
    </source>
</evidence>
<protein>
    <recommendedName>
        <fullName evidence="4">Phosphoesterase</fullName>
        <ecNumber evidence="4">3.1.4.-</ecNumber>
    </recommendedName>
</protein>
<dbReference type="InterPro" id="IPR000979">
    <property type="entry name" value="Phosphodiesterase_MJ0936/Vps29"/>
</dbReference>